<gene>
    <name evidence="1" type="ORF">ACFOWS_14850</name>
</gene>
<dbReference type="InterPro" id="IPR032710">
    <property type="entry name" value="NTF2-like_dom_sf"/>
</dbReference>
<keyword evidence="2" id="KW-1185">Reference proteome</keyword>
<dbReference type="PROSITE" id="PS51257">
    <property type="entry name" value="PROKAR_LIPOPROTEIN"/>
    <property type="match status" value="1"/>
</dbReference>
<evidence type="ECO:0000313" key="2">
    <source>
        <dbReference type="Proteomes" id="UP001595841"/>
    </source>
</evidence>
<reference evidence="2" key="1">
    <citation type="journal article" date="2019" name="Int. J. Syst. Evol. Microbiol.">
        <title>The Global Catalogue of Microorganisms (GCM) 10K type strain sequencing project: providing services to taxonomists for standard genome sequencing and annotation.</title>
        <authorList>
            <consortium name="The Broad Institute Genomics Platform"/>
            <consortium name="The Broad Institute Genome Sequencing Center for Infectious Disease"/>
            <person name="Wu L."/>
            <person name="Ma J."/>
        </authorList>
    </citation>
    <scope>NUCLEOTIDE SEQUENCE [LARGE SCALE GENOMIC DNA]</scope>
    <source>
        <strain evidence="2">CGMCC 1.15774</strain>
    </source>
</reference>
<evidence type="ECO:0008006" key="3">
    <source>
        <dbReference type="Google" id="ProtNLM"/>
    </source>
</evidence>
<proteinExistence type="predicted"/>
<name>A0ABV8PQH0_9FLAO</name>
<dbReference type="Proteomes" id="UP001595841">
    <property type="component" value="Unassembled WGS sequence"/>
</dbReference>
<evidence type="ECO:0000313" key="1">
    <source>
        <dbReference type="EMBL" id="MFC4221428.1"/>
    </source>
</evidence>
<organism evidence="1 2">
    <name type="scientific">Flagellimonas marina</name>
    <dbReference type="NCBI Taxonomy" id="1775168"/>
    <lineage>
        <taxon>Bacteria</taxon>
        <taxon>Pseudomonadati</taxon>
        <taxon>Bacteroidota</taxon>
        <taxon>Flavobacteriia</taxon>
        <taxon>Flavobacteriales</taxon>
        <taxon>Flavobacteriaceae</taxon>
        <taxon>Flagellimonas</taxon>
    </lineage>
</organism>
<dbReference type="EMBL" id="JBHSCL010000009">
    <property type="protein sequence ID" value="MFC4221428.1"/>
    <property type="molecule type" value="Genomic_DNA"/>
</dbReference>
<comment type="caution">
    <text evidence="1">The sequence shown here is derived from an EMBL/GenBank/DDBJ whole genome shotgun (WGS) entry which is preliminary data.</text>
</comment>
<protein>
    <recommendedName>
        <fullName evidence="3">SnoaL-like domain-containing protein</fullName>
    </recommendedName>
</protein>
<accession>A0ABV8PQH0</accession>
<dbReference type="Gene3D" id="3.10.450.50">
    <property type="match status" value="1"/>
</dbReference>
<sequence length="187" mass="21963">MQIKLFILFLLLVSIGCNNDKMTHRDIVTQYYNALNSGNHNEIQASINDIVTFISGDYVTSYNRDEFYEFFKWDSVFKPSYRILELEVKNNEVIASVAQENARNEYLRNNPLVYKVKVYFESGKISKVEDLDYMDVNWETWSHKRDTLVSWIRNNHPNLDGFVNDITMEGAIDYLKAIELFSSSQEN</sequence>
<dbReference type="SUPFAM" id="SSF54427">
    <property type="entry name" value="NTF2-like"/>
    <property type="match status" value="1"/>
</dbReference>
<dbReference type="RefSeq" id="WP_379766125.1">
    <property type="nucleotide sequence ID" value="NZ_JBHSCL010000009.1"/>
</dbReference>